<reference evidence="3" key="2">
    <citation type="submission" date="2022-01" db="EMBL/GenBank/DDBJ databases">
        <authorList>
            <person name="Yamashiro T."/>
            <person name="Shiraishi A."/>
            <person name="Satake H."/>
            <person name="Nakayama K."/>
        </authorList>
    </citation>
    <scope>NUCLEOTIDE SEQUENCE</scope>
</reference>
<keyword evidence="4" id="KW-1185">Reference proteome</keyword>
<feature type="region of interest" description="Disordered" evidence="2">
    <location>
        <begin position="1"/>
        <end position="57"/>
    </location>
</feature>
<proteinExistence type="predicted"/>
<keyword evidence="1" id="KW-0175">Coiled coil</keyword>
<protein>
    <submittedName>
        <fullName evidence="3">Uncharacterized protein</fullName>
    </submittedName>
</protein>
<gene>
    <name evidence="3" type="ORF">Tco_1041508</name>
</gene>
<name>A0ABQ5GJ06_9ASTR</name>
<organism evidence="3 4">
    <name type="scientific">Tanacetum coccineum</name>
    <dbReference type="NCBI Taxonomy" id="301880"/>
    <lineage>
        <taxon>Eukaryota</taxon>
        <taxon>Viridiplantae</taxon>
        <taxon>Streptophyta</taxon>
        <taxon>Embryophyta</taxon>
        <taxon>Tracheophyta</taxon>
        <taxon>Spermatophyta</taxon>
        <taxon>Magnoliopsida</taxon>
        <taxon>eudicotyledons</taxon>
        <taxon>Gunneridae</taxon>
        <taxon>Pentapetalae</taxon>
        <taxon>asterids</taxon>
        <taxon>campanulids</taxon>
        <taxon>Asterales</taxon>
        <taxon>Asteraceae</taxon>
        <taxon>Asteroideae</taxon>
        <taxon>Anthemideae</taxon>
        <taxon>Anthemidinae</taxon>
        <taxon>Tanacetum</taxon>
    </lineage>
</organism>
<reference evidence="3" key="1">
    <citation type="journal article" date="2022" name="Int. J. Mol. Sci.">
        <title>Draft Genome of Tanacetum Coccineum: Genomic Comparison of Closely Related Tanacetum-Family Plants.</title>
        <authorList>
            <person name="Yamashiro T."/>
            <person name="Shiraishi A."/>
            <person name="Nakayama K."/>
            <person name="Satake H."/>
        </authorList>
    </citation>
    <scope>NUCLEOTIDE SEQUENCE</scope>
</reference>
<evidence type="ECO:0000313" key="3">
    <source>
        <dbReference type="EMBL" id="GJT74783.1"/>
    </source>
</evidence>
<evidence type="ECO:0000313" key="4">
    <source>
        <dbReference type="Proteomes" id="UP001151760"/>
    </source>
</evidence>
<dbReference type="Proteomes" id="UP001151760">
    <property type="component" value="Unassembled WGS sequence"/>
</dbReference>
<sequence length="124" mass="13422">MPQPPLPSSIDAYRIPSPTRSGPSCRRSHPPSPSVDSPHPSPPYNRCRGSSHSPPPSVALVPALPAIPIEMLPTCKRFLIVQRVVDVEREIASVREELATASSQITALQRDDIAKDVREAGLES</sequence>
<accession>A0ABQ5GJ06</accession>
<evidence type="ECO:0000256" key="1">
    <source>
        <dbReference type="SAM" id="Coils"/>
    </source>
</evidence>
<evidence type="ECO:0000256" key="2">
    <source>
        <dbReference type="SAM" id="MobiDB-lite"/>
    </source>
</evidence>
<feature type="coiled-coil region" evidence="1">
    <location>
        <begin position="84"/>
        <end position="111"/>
    </location>
</feature>
<comment type="caution">
    <text evidence="3">The sequence shown here is derived from an EMBL/GenBank/DDBJ whole genome shotgun (WGS) entry which is preliminary data.</text>
</comment>
<dbReference type="EMBL" id="BQNB010018470">
    <property type="protein sequence ID" value="GJT74783.1"/>
    <property type="molecule type" value="Genomic_DNA"/>
</dbReference>